<keyword evidence="2" id="KW-1185">Reference proteome</keyword>
<name>A0AAX1NBZ9_9BACT</name>
<dbReference type="RefSeq" id="WP_169662221.1">
    <property type="nucleotide sequence ID" value="NZ_CP076133.1"/>
</dbReference>
<dbReference type="AlphaFoldDB" id="A0AAX1NBZ9"/>
<evidence type="ECO:0000313" key="1">
    <source>
        <dbReference type="EMBL" id="QWG05100.1"/>
    </source>
</evidence>
<accession>A0AAX1NBZ9</accession>
<dbReference type="EMBL" id="CP076133">
    <property type="protein sequence ID" value="QWG05100.1"/>
    <property type="molecule type" value="Genomic_DNA"/>
</dbReference>
<organism evidence="1 2">
    <name type="scientific">Flammeovirga yaeyamensis</name>
    <dbReference type="NCBI Taxonomy" id="367791"/>
    <lineage>
        <taxon>Bacteria</taxon>
        <taxon>Pseudomonadati</taxon>
        <taxon>Bacteroidota</taxon>
        <taxon>Cytophagia</taxon>
        <taxon>Cytophagales</taxon>
        <taxon>Flammeovirgaceae</taxon>
        <taxon>Flammeovirga</taxon>
    </lineage>
</organism>
<dbReference type="Proteomes" id="UP000678679">
    <property type="component" value="Chromosome 2"/>
</dbReference>
<sequence>MRTYKVISLTKLEDNYSELTRTWFDVKVINPIDNSQLVLKNISLPTFVKINDLICRSEHRFFDVIDKKGNLLYR</sequence>
<gene>
    <name evidence="1" type="ORF">KMW28_22000</name>
</gene>
<reference evidence="1 2" key="1">
    <citation type="submission" date="2021-05" db="EMBL/GenBank/DDBJ databases">
        <title>Comparative genomic studies on the polysaccharide-degrading batcterial strains of the Flammeovirga genus.</title>
        <authorList>
            <person name="Zewei F."/>
            <person name="Zheng Z."/>
            <person name="Yu L."/>
            <person name="Ruyue G."/>
            <person name="Yanhong M."/>
            <person name="Yuanyuan C."/>
            <person name="Jingyan G."/>
            <person name="Wenjun H."/>
        </authorList>
    </citation>
    <scope>NUCLEOTIDE SEQUENCE [LARGE SCALE GENOMIC DNA]</scope>
    <source>
        <strain evidence="1 2">NBRC:100898</strain>
    </source>
</reference>
<evidence type="ECO:0000313" key="2">
    <source>
        <dbReference type="Proteomes" id="UP000678679"/>
    </source>
</evidence>
<dbReference type="KEGG" id="fya:KMW28_22000"/>
<proteinExistence type="predicted"/>
<protein>
    <submittedName>
        <fullName evidence="1">Uncharacterized protein</fullName>
    </submittedName>
</protein>